<dbReference type="Pfam" id="PF06470">
    <property type="entry name" value="SMC_hinge"/>
    <property type="match status" value="1"/>
</dbReference>
<proteinExistence type="inferred from homology"/>
<dbReference type="AlphaFoldDB" id="A0A939D6V2"/>
<protein>
    <recommendedName>
        <fullName evidence="7">Chromosome partition protein Smc</fullName>
    </recommendedName>
</protein>
<keyword evidence="5 7" id="KW-0175">Coiled coil</keyword>
<dbReference type="GO" id="GO:0005524">
    <property type="term" value="F:ATP binding"/>
    <property type="evidence" value="ECO:0007669"/>
    <property type="project" value="UniProtKB-UniRule"/>
</dbReference>
<feature type="binding site" evidence="7">
    <location>
        <begin position="32"/>
        <end position="39"/>
    </location>
    <ligand>
        <name>ATP</name>
        <dbReference type="ChEBI" id="CHEBI:30616"/>
    </ligand>
</feature>
<keyword evidence="6 7" id="KW-0238">DNA-binding</keyword>
<dbReference type="InterPro" id="IPR010935">
    <property type="entry name" value="SMC_hinge"/>
</dbReference>
<organism evidence="9 10">
    <name type="scientific">Clostridium aminobutyricum</name>
    <dbReference type="NCBI Taxonomy" id="33953"/>
    <lineage>
        <taxon>Bacteria</taxon>
        <taxon>Bacillati</taxon>
        <taxon>Bacillota</taxon>
        <taxon>Clostridia</taxon>
        <taxon>Eubacteriales</taxon>
        <taxon>Clostridiaceae</taxon>
        <taxon>Clostridium</taxon>
    </lineage>
</organism>
<dbReference type="FunFam" id="3.40.50.300:FF:000984">
    <property type="entry name" value="Chromosome partition protein Smc"/>
    <property type="match status" value="1"/>
</dbReference>
<comment type="domain">
    <text evidence="7">Contains large globular domains required for ATP hydrolysis at each terminus and a third globular domain forming a flexible hinge near the middle of the molecule. These domains are separated by coiled-coil structures.</text>
</comment>
<comment type="caution">
    <text evidence="9">The sequence shown here is derived from an EMBL/GenBank/DDBJ whole genome shotgun (WGS) entry which is preliminary data.</text>
</comment>
<feature type="coiled-coil region" evidence="7">
    <location>
        <begin position="398"/>
        <end position="478"/>
    </location>
</feature>
<sequence>MYFKRIDMHGFKSFAEPVSIEFNHGITCIVGPNGSGKSNISDAIRWVLGEQSPKTLRGGKMEDVIFAGTASRKSRGMAEVVLVIDNSTGILPIDYSEVAITRRVFRSGESEYYINNNQCRLKDIRELIMDTGIGVDGYSLIGQGKIADIVSNKTESRREIFEEAAGIVKYSSKKAEAERKLEAANANLERVNDIVGEIESRIGGLKEDSQKATEYLAFRDQYKELEINVTLKSIENIELSNEYLKDDIAELSFEIDELKEKKVVLDKEITESRSRSEALETLSNEARDKLVKSMEEINLLVHDGKLKEEKIASMEKEELRLNSEKEVFAHKLEKEEQNLQELTKSKTQIDLKMAELDQQLKARVKVYTGLLSKQSQVSARIDEDKNSLFQVHNNSSTKKAEINSLENLKSNLDRRKEQLLQEKDSAENQNNDILEVQQSAVKNRDDLKSSLAEITDEIKELRQKHQTAVLNEKDLTKKTEDSRISISQLSARKKTIEEMESNYEGYNYAVKYVMKNSFKGVHGVVADLITVPQGFELAIETALGASMQNIICQSDNDAQHIIASLKANKAGRLTLLPIDSIRSNPYVCDSQIKNTVGFKGLGVDCIDFDRRFKGVMEYLLGRVIIVDTLSNAVKLSKQVSGGLRFVTMEGEVINSGGAITGGAFKNNTANLLERKAEIAALQERLENYSSEKDKLSLELTALRDQIENQYNRLQELEKEHREKELKLLSAENSISVYENSMKELTDGKNKRQREFDNIQQEKDSADQMIAKLTDELESDQAKIEELEARIDENLTAYDQIKDEIEEANEAITKARIDVTSCESEKRNVDTIVGRINLTVQEIKADMEEREHALDKLKADRELLNASGDGGETLIKEKEAARENLERYIEEITEERTNLTHQLNEKTVSRESMEGKITSSQDKKYELEIKKARNETQLDTYKNKLWEEFEVSYLQAIDFKKKEFNMNAAVKEIRELKTKIKALGEVNIGAIKEYESVRERYEFLSGQRSDILQAMDSLKQIIEDMDKTIRIKFKESFDDIVVNFEHVFQELFGGGQAMLRLEDETRPLECGIEIIAQPPGKKLQNLNLMSGGEKTMTAIALMFAVLRSKPTPFCILDEVEAALDDANIERFARYLKNFDNIQFTLVTHQKTTMEHADVLYGVTMPEQGISKVLSLKLGDKIDLN</sequence>
<gene>
    <name evidence="7 9" type="primary">smc</name>
    <name evidence="9" type="ORF">JYB65_00920</name>
</gene>
<evidence type="ECO:0000313" key="9">
    <source>
        <dbReference type="EMBL" id="MBN7771923.1"/>
    </source>
</evidence>
<dbReference type="NCBIfam" id="TIGR02168">
    <property type="entry name" value="SMC_prok_B"/>
    <property type="match status" value="1"/>
</dbReference>
<dbReference type="InterPro" id="IPR027417">
    <property type="entry name" value="P-loop_NTPase"/>
</dbReference>
<dbReference type="GO" id="GO:0016887">
    <property type="term" value="F:ATP hydrolysis activity"/>
    <property type="evidence" value="ECO:0007669"/>
    <property type="project" value="InterPro"/>
</dbReference>
<dbReference type="GO" id="GO:0003677">
    <property type="term" value="F:DNA binding"/>
    <property type="evidence" value="ECO:0007669"/>
    <property type="project" value="UniProtKB-UniRule"/>
</dbReference>
<dbReference type="Gene3D" id="1.10.287.1490">
    <property type="match status" value="1"/>
</dbReference>
<dbReference type="InterPro" id="IPR024704">
    <property type="entry name" value="SMC"/>
</dbReference>
<dbReference type="SUPFAM" id="SSF75553">
    <property type="entry name" value="Smc hinge domain"/>
    <property type="match status" value="1"/>
</dbReference>
<dbReference type="InterPro" id="IPR003395">
    <property type="entry name" value="RecF/RecN/SMC_N"/>
</dbReference>
<evidence type="ECO:0000256" key="2">
    <source>
        <dbReference type="ARBA" id="ARBA00022490"/>
    </source>
</evidence>
<name>A0A939D6V2_CLOAM</name>
<dbReference type="Gene3D" id="3.40.50.300">
    <property type="entry name" value="P-loop containing nucleotide triphosphate hydrolases"/>
    <property type="match status" value="2"/>
</dbReference>
<comment type="similarity">
    <text evidence="7">Belongs to the SMC family.</text>
</comment>
<dbReference type="GO" id="GO:0007062">
    <property type="term" value="P:sister chromatid cohesion"/>
    <property type="evidence" value="ECO:0007669"/>
    <property type="project" value="InterPro"/>
</dbReference>
<dbReference type="RefSeq" id="WP_206580705.1">
    <property type="nucleotide sequence ID" value="NZ_JAFJZZ010000001.1"/>
</dbReference>
<feature type="coiled-coil region" evidence="7">
    <location>
        <begin position="241"/>
        <end position="275"/>
    </location>
</feature>
<evidence type="ECO:0000313" key="10">
    <source>
        <dbReference type="Proteomes" id="UP000664545"/>
    </source>
</evidence>
<keyword evidence="2 7" id="KW-0963">Cytoplasm</keyword>
<keyword evidence="3 7" id="KW-0547">Nucleotide-binding</keyword>
<dbReference type="InterPro" id="IPR011890">
    <property type="entry name" value="SMC_prok"/>
</dbReference>
<comment type="subcellular location">
    <subcellularLocation>
        <location evidence="1 7">Cytoplasm</location>
    </subcellularLocation>
</comment>
<dbReference type="Gene3D" id="3.30.70.1620">
    <property type="match status" value="1"/>
</dbReference>
<evidence type="ECO:0000256" key="6">
    <source>
        <dbReference type="ARBA" id="ARBA00023125"/>
    </source>
</evidence>
<keyword evidence="10" id="KW-1185">Reference proteome</keyword>
<dbReference type="FunFam" id="3.40.50.300:FF:000901">
    <property type="entry name" value="Chromosome partition protein Smc"/>
    <property type="match status" value="1"/>
</dbReference>
<keyword evidence="4 7" id="KW-0067">ATP-binding</keyword>
<accession>A0A939D6V2</accession>
<feature type="coiled-coil region" evidence="7">
    <location>
        <begin position="325"/>
        <end position="359"/>
    </location>
</feature>
<dbReference type="PANTHER" id="PTHR43977">
    <property type="entry name" value="STRUCTURAL MAINTENANCE OF CHROMOSOMES PROTEIN 3"/>
    <property type="match status" value="1"/>
</dbReference>
<dbReference type="GO" id="GO:0007059">
    <property type="term" value="P:chromosome segregation"/>
    <property type="evidence" value="ECO:0007669"/>
    <property type="project" value="UniProtKB-UniRule"/>
</dbReference>
<comment type="function">
    <text evidence="7">Required for chromosome condensation and partitioning.</text>
</comment>
<dbReference type="GO" id="GO:0005694">
    <property type="term" value="C:chromosome"/>
    <property type="evidence" value="ECO:0007669"/>
    <property type="project" value="InterPro"/>
</dbReference>
<dbReference type="Gene3D" id="1.20.1060.20">
    <property type="match status" value="1"/>
</dbReference>
<dbReference type="Proteomes" id="UP000664545">
    <property type="component" value="Unassembled WGS sequence"/>
</dbReference>
<evidence type="ECO:0000256" key="1">
    <source>
        <dbReference type="ARBA" id="ARBA00004496"/>
    </source>
</evidence>
<dbReference type="InterPro" id="IPR036277">
    <property type="entry name" value="SMC_hinge_sf"/>
</dbReference>
<feature type="domain" description="SMC hinge" evidence="8">
    <location>
        <begin position="519"/>
        <end position="636"/>
    </location>
</feature>
<evidence type="ECO:0000256" key="3">
    <source>
        <dbReference type="ARBA" id="ARBA00022741"/>
    </source>
</evidence>
<dbReference type="GO" id="GO:0005737">
    <property type="term" value="C:cytoplasm"/>
    <property type="evidence" value="ECO:0007669"/>
    <property type="project" value="UniProtKB-SubCell"/>
</dbReference>
<dbReference type="GO" id="GO:0006260">
    <property type="term" value="P:DNA replication"/>
    <property type="evidence" value="ECO:0007669"/>
    <property type="project" value="UniProtKB-UniRule"/>
</dbReference>
<dbReference type="SMART" id="SM00968">
    <property type="entry name" value="SMC_hinge"/>
    <property type="match status" value="1"/>
</dbReference>
<comment type="subunit">
    <text evidence="7">Homodimer.</text>
</comment>
<dbReference type="EMBL" id="JAFJZZ010000001">
    <property type="protein sequence ID" value="MBN7771923.1"/>
    <property type="molecule type" value="Genomic_DNA"/>
</dbReference>
<feature type="coiled-coil region" evidence="7">
    <location>
        <begin position="671"/>
        <end position="904"/>
    </location>
</feature>
<evidence type="ECO:0000256" key="5">
    <source>
        <dbReference type="ARBA" id="ARBA00023054"/>
    </source>
</evidence>
<evidence type="ECO:0000259" key="8">
    <source>
        <dbReference type="SMART" id="SM00968"/>
    </source>
</evidence>
<evidence type="ECO:0000256" key="7">
    <source>
        <dbReference type="HAMAP-Rule" id="MF_01894"/>
    </source>
</evidence>
<dbReference type="PIRSF" id="PIRSF005719">
    <property type="entry name" value="SMC"/>
    <property type="match status" value="1"/>
</dbReference>
<evidence type="ECO:0000256" key="4">
    <source>
        <dbReference type="ARBA" id="ARBA00022840"/>
    </source>
</evidence>
<feature type="coiled-coil region" evidence="7">
    <location>
        <begin position="167"/>
        <end position="201"/>
    </location>
</feature>
<dbReference type="SUPFAM" id="SSF52540">
    <property type="entry name" value="P-loop containing nucleoside triphosphate hydrolases"/>
    <property type="match status" value="1"/>
</dbReference>
<dbReference type="GO" id="GO:0030261">
    <property type="term" value="P:chromosome condensation"/>
    <property type="evidence" value="ECO:0007669"/>
    <property type="project" value="InterPro"/>
</dbReference>
<dbReference type="HAMAP" id="MF_01894">
    <property type="entry name" value="Smc_prok"/>
    <property type="match status" value="1"/>
</dbReference>
<dbReference type="Pfam" id="PF02463">
    <property type="entry name" value="SMC_N"/>
    <property type="match status" value="1"/>
</dbReference>
<reference evidence="9" key="1">
    <citation type="submission" date="2021-02" db="EMBL/GenBank/DDBJ databases">
        <title>Abyssanaerobacter marinus gen.nov., sp., nov, anaerobic bacterium isolated from the Onnuri vent field of Indian Ocean and suggestion of Mogibacteriaceae fam. nov., and proposal of reclassification of ambiguous this family's genus member.</title>
        <authorList>
            <person name="Kim Y.J."/>
            <person name="Yang J.-A."/>
        </authorList>
    </citation>
    <scope>NUCLEOTIDE SEQUENCE</scope>
    <source>
        <strain evidence="9">DSM 2634</strain>
    </source>
</reference>
<dbReference type="CDD" id="cd03278">
    <property type="entry name" value="ABC_SMC_barmotin"/>
    <property type="match status" value="1"/>
</dbReference>